<organism evidence="2 3">
    <name type="scientific">Roseburia hominis</name>
    <dbReference type="NCBI Taxonomy" id="301301"/>
    <lineage>
        <taxon>Bacteria</taxon>
        <taxon>Bacillati</taxon>
        <taxon>Bacillota</taxon>
        <taxon>Clostridia</taxon>
        <taxon>Lachnospirales</taxon>
        <taxon>Lachnospiraceae</taxon>
        <taxon>Roseburia</taxon>
    </lineage>
</organism>
<gene>
    <name evidence="2" type="ORF">DWX93_09255</name>
</gene>
<reference evidence="2 3" key="1">
    <citation type="submission" date="2018-08" db="EMBL/GenBank/DDBJ databases">
        <title>A genome reference for cultivated species of the human gut microbiota.</title>
        <authorList>
            <person name="Zou Y."/>
            <person name="Xue W."/>
            <person name="Luo G."/>
        </authorList>
    </citation>
    <scope>NUCLEOTIDE SEQUENCE [LARGE SCALE GENOMIC DNA]</scope>
    <source>
        <strain evidence="2 3">AF22-12AC</strain>
    </source>
</reference>
<dbReference type="EMBL" id="QRVL01000006">
    <property type="protein sequence ID" value="RGS40604.1"/>
    <property type="molecule type" value="Genomic_DNA"/>
</dbReference>
<comment type="caution">
    <text evidence="2">The sequence shown here is derived from an EMBL/GenBank/DDBJ whole genome shotgun (WGS) entry which is preliminary data.</text>
</comment>
<evidence type="ECO:0000313" key="3">
    <source>
        <dbReference type="Proteomes" id="UP000266172"/>
    </source>
</evidence>
<evidence type="ECO:0000313" key="2">
    <source>
        <dbReference type="EMBL" id="RGS40604.1"/>
    </source>
</evidence>
<feature type="compositionally biased region" description="Polar residues" evidence="1">
    <location>
        <begin position="102"/>
        <end position="112"/>
    </location>
</feature>
<dbReference type="AlphaFoldDB" id="A0A395VBF1"/>
<name>A0A395VBF1_9FIRM</name>
<dbReference type="Proteomes" id="UP000266172">
    <property type="component" value="Unassembled WGS sequence"/>
</dbReference>
<accession>A0A395VBF1</accession>
<feature type="region of interest" description="Disordered" evidence="1">
    <location>
        <begin position="1"/>
        <end position="20"/>
    </location>
</feature>
<protein>
    <submittedName>
        <fullName evidence="2">Uncharacterized protein</fullName>
    </submittedName>
</protein>
<feature type="compositionally biased region" description="Polar residues" evidence="1">
    <location>
        <begin position="1"/>
        <end position="11"/>
    </location>
</feature>
<feature type="region of interest" description="Disordered" evidence="1">
    <location>
        <begin position="89"/>
        <end position="112"/>
    </location>
</feature>
<sequence>MEKQWNEYQSADSHKDVKSKIREQNNMQNMETYSQEIVQGNKKVQITLEFPYTVDPRDADRFEHMLKEVYLNKIQKGSLQRSLQAVSFPTPKGKMQSKFACETNSQGGMSHE</sequence>
<dbReference type="RefSeq" id="WP_118097401.1">
    <property type="nucleotide sequence ID" value="NZ_QRVL01000006.1"/>
</dbReference>
<proteinExistence type="predicted"/>
<evidence type="ECO:0000256" key="1">
    <source>
        <dbReference type="SAM" id="MobiDB-lite"/>
    </source>
</evidence>